<dbReference type="InterPro" id="IPR001841">
    <property type="entry name" value="Znf_RING"/>
</dbReference>
<dbReference type="SUPFAM" id="SSF57850">
    <property type="entry name" value="RING/U-box"/>
    <property type="match status" value="1"/>
</dbReference>
<keyword evidence="8" id="KW-1133">Transmembrane helix</keyword>
<dbReference type="SMART" id="SM00184">
    <property type="entry name" value="RING"/>
    <property type="match status" value="1"/>
</dbReference>
<keyword evidence="12" id="KW-1185">Reference proteome</keyword>
<gene>
    <name evidence="11" type="ORF">C8F04DRAFT_1349499</name>
</gene>
<keyword evidence="2" id="KW-0597">Phosphoprotein</keyword>
<evidence type="ECO:0000256" key="4">
    <source>
        <dbReference type="ARBA" id="ARBA00022771"/>
    </source>
</evidence>
<feature type="transmembrane region" description="Helical" evidence="8">
    <location>
        <begin position="1432"/>
        <end position="1456"/>
    </location>
</feature>
<accession>A0AAD6SVQ8</accession>
<dbReference type="Pfam" id="PF13923">
    <property type="entry name" value="zf-C3HC4_2"/>
    <property type="match status" value="1"/>
</dbReference>
<keyword evidence="5" id="KW-0862">Zinc</keyword>
<keyword evidence="1" id="KW-0596">Phosphopantetheine</keyword>
<dbReference type="Gene3D" id="2.160.10.10">
    <property type="entry name" value="Hexapeptide repeat proteins"/>
    <property type="match status" value="3"/>
</dbReference>
<evidence type="ECO:0000256" key="8">
    <source>
        <dbReference type="SAM" id="Phobius"/>
    </source>
</evidence>
<dbReference type="SUPFAM" id="SSF56801">
    <property type="entry name" value="Acetyl-CoA synthetase-like"/>
    <property type="match status" value="2"/>
</dbReference>
<feature type="domain" description="RING-type" evidence="10">
    <location>
        <begin position="1578"/>
        <end position="1616"/>
    </location>
</feature>
<dbReference type="PROSITE" id="PS00518">
    <property type="entry name" value="ZF_RING_1"/>
    <property type="match status" value="1"/>
</dbReference>
<dbReference type="PROSITE" id="PS50075">
    <property type="entry name" value="CARRIER"/>
    <property type="match status" value="1"/>
</dbReference>
<evidence type="ECO:0000259" key="10">
    <source>
        <dbReference type="PROSITE" id="PS50089"/>
    </source>
</evidence>
<dbReference type="EMBL" id="JARJCM010000058">
    <property type="protein sequence ID" value="KAJ7034277.1"/>
    <property type="molecule type" value="Genomic_DNA"/>
</dbReference>
<dbReference type="InterPro" id="IPR020806">
    <property type="entry name" value="PKS_PP-bd"/>
</dbReference>
<keyword evidence="3" id="KW-0479">Metal-binding</keyword>
<dbReference type="PROSITE" id="PS50089">
    <property type="entry name" value="ZF_RING_2"/>
    <property type="match status" value="1"/>
</dbReference>
<feature type="region of interest" description="Disordered" evidence="7">
    <location>
        <begin position="752"/>
        <end position="798"/>
    </location>
</feature>
<evidence type="ECO:0000256" key="1">
    <source>
        <dbReference type="ARBA" id="ARBA00022450"/>
    </source>
</evidence>
<dbReference type="Gene3D" id="3.30.40.10">
    <property type="entry name" value="Zinc/RING finger domain, C3HC4 (zinc finger)"/>
    <property type="match status" value="1"/>
</dbReference>
<dbReference type="Gene3D" id="1.10.1200.10">
    <property type="entry name" value="ACP-like"/>
    <property type="match status" value="1"/>
</dbReference>
<dbReference type="Gene3D" id="3.30.300.30">
    <property type="match status" value="1"/>
</dbReference>
<organism evidence="11 12">
    <name type="scientific">Mycena alexandri</name>
    <dbReference type="NCBI Taxonomy" id="1745969"/>
    <lineage>
        <taxon>Eukaryota</taxon>
        <taxon>Fungi</taxon>
        <taxon>Dikarya</taxon>
        <taxon>Basidiomycota</taxon>
        <taxon>Agaricomycotina</taxon>
        <taxon>Agaricomycetes</taxon>
        <taxon>Agaricomycetidae</taxon>
        <taxon>Agaricales</taxon>
        <taxon>Marasmiineae</taxon>
        <taxon>Mycenaceae</taxon>
        <taxon>Mycena</taxon>
    </lineage>
</organism>
<name>A0AAD6SVQ8_9AGAR</name>
<evidence type="ECO:0000256" key="6">
    <source>
        <dbReference type="PROSITE-ProRule" id="PRU00175"/>
    </source>
</evidence>
<feature type="compositionally biased region" description="Polar residues" evidence="7">
    <location>
        <begin position="764"/>
        <end position="777"/>
    </location>
</feature>
<dbReference type="Gene3D" id="3.40.50.12780">
    <property type="entry name" value="N-terminal domain of ligase-like"/>
    <property type="match status" value="1"/>
</dbReference>
<dbReference type="InterPro" id="IPR009081">
    <property type="entry name" value="PP-bd_ACP"/>
</dbReference>
<evidence type="ECO:0000256" key="7">
    <source>
        <dbReference type="SAM" id="MobiDB-lite"/>
    </source>
</evidence>
<dbReference type="Proteomes" id="UP001218188">
    <property type="component" value="Unassembled WGS sequence"/>
</dbReference>
<dbReference type="InterPro" id="IPR013083">
    <property type="entry name" value="Znf_RING/FYVE/PHD"/>
</dbReference>
<dbReference type="SUPFAM" id="SSF51161">
    <property type="entry name" value="Trimeric LpxA-like enzymes"/>
    <property type="match status" value="3"/>
</dbReference>
<feature type="domain" description="Carrier" evidence="9">
    <location>
        <begin position="676"/>
        <end position="753"/>
    </location>
</feature>
<comment type="caution">
    <text evidence="11">The sequence shown here is derived from an EMBL/GenBank/DDBJ whole genome shotgun (WGS) entry which is preliminary data.</text>
</comment>
<evidence type="ECO:0000256" key="2">
    <source>
        <dbReference type="ARBA" id="ARBA00022553"/>
    </source>
</evidence>
<evidence type="ECO:0000313" key="12">
    <source>
        <dbReference type="Proteomes" id="UP001218188"/>
    </source>
</evidence>
<keyword evidence="4 6" id="KW-0863">Zinc-finger</keyword>
<feature type="transmembrane region" description="Helical" evidence="8">
    <location>
        <begin position="1314"/>
        <end position="1339"/>
    </location>
</feature>
<dbReference type="InterPro" id="IPR036736">
    <property type="entry name" value="ACP-like_sf"/>
</dbReference>
<dbReference type="InterPro" id="IPR000873">
    <property type="entry name" value="AMP-dep_synth/lig_dom"/>
</dbReference>
<dbReference type="PANTHER" id="PTHR43201:SF10">
    <property type="entry name" value="CARRIER DOMAIN-CONTAINING PROTEIN"/>
    <property type="match status" value="1"/>
</dbReference>
<dbReference type="GO" id="GO:0031177">
    <property type="term" value="F:phosphopantetheine binding"/>
    <property type="evidence" value="ECO:0007669"/>
    <property type="project" value="InterPro"/>
</dbReference>
<reference evidence="11" key="1">
    <citation type="submission" date="2023-03" db="EMBL/GenBank/DDBJ databases">
        <title>Massive genome expansion in bonnet fungi (Mycena s.s.) driven by repeated elements and novel gene families across ecological guilds.</title>
        <authorList>
            <consortium name="Lawrence Berkeley National Laboratory"/>
            <person name="Harder C.B."/>
            <person name="Miyauchi S."/>
            <person name="Viragh M."/>
            <person name="Kuo A."/>
            <person name="Thoen E."/>
            <person name="Andreopoulos B."/>
            <person name="Lu D."/>
            <person name="Skrede I."/>
            <person name="Drula E."/>
            <person name="Henrissat B."/>
            <person name="Morin E."/>
            <person name="Kohler A."/>
            <person name="Barry K."/>
            <person name="LaButti K."/>
            <person name="Morin E."/>
            <person name="Salamov A."/>
            <person name="Lipzen A."/>
            <person name="Mereny Z."/>
            <person name="Hegedus B."/>
            <person name="Baldrian P."/>
            <person name="Stursova M."/>
            <person name="Weitz H."/>
            <person name="Taylor A."/>
            <person name="Grigoriev I.V."/>
            <person name="Nagy L.G."/>
            <person name="Martin F."/>
            <person name="Kauserud H."/>
        </authorList>
    </citation>
    <scope>NUCLEOTIDE SEQUENCE</scope>
    <source>
        <strain evidence="11">CBHHK200</strain>
    </source>
</reference>
<proteinExistence type="predicted"/>
<dbReference type="CDD" id="cd16449">
    <property type="entry name" value="RING-HC"/>
    <property type="match status" value="1"/>
</dbReference>
<dbReference type="GO" id="GO:0008270">
    <property type="term" value="F:zinc ion binding"/>
    <property type="evidence" value="ECO:0007669"/>
    <property type="project" value="UniProtKB-KW"/>
</dbReference>
<dbReference type="SMART" id="SM00823">
    <property type="entry name" value="PKS_PP"/>
    <property type="match status" value="1"/>
</dbReference>
<dbReference type="Pfam" id="PF00501">
    <property type="entry name" value="AMP-binding"/>
    <property type="match status" value="1"/>
</dbReference>
<protein>
    <submittedName>
        <fullName evidence="11">Acetyl-CoA synthetase-like protein</fullName>
    </submittedName>
</protein>
<dbReference type="InterPro" id="IPR042099">
    <property type="entry name" value="ANL_N_sf"/>
</dbReference>
<dbReference type="InterPro" id="IPR017907">
    <property type="entry name" value="Znf_RING_CS"/>
</dbReference>
<dbReference type="GO" id="GO:0031956">
    <property type="term" value="F:medium-chain fatty acid-CoA ligase activity"/>
    <property type="evidence" value="ECO:0007669"/>
    <property type="project" value="TreeGrafter"/>
</dbReference>
<sequence>MSIPLAFLRDGARPAASKSLGDRLAHSISESSVTALLDCIASTSAPAIHSPDPTRKALLHREIRAFLEHFSLPHSPLRAPLGPNDRIMIVLPTGPENALALLALASYHTCAPVNASCTAAELLDDARRLNAKAIVTTRDAESRLELRALQEELGSEVVFVEPRLSGSCGIFDMIVMGAEQTQVQGAPSKLHGLADQSLILHTSGTSGKKKVVPYTLLSLIVGTCAVVESWDLRPTDVNLNMMPLFHVGGIVRNLLAPMFSGGSAIMCAGFDSIAFWTLSQQLQATWYYAAPTIHHAILTSKPESVVPSRDLCMRMICNAAGGLLPSLAVDLQTTFQAVILPSYGMTECMPIASPPITYQLDRPGCSGIVCGPYLSIRDPSNLENAFPAEKTGAICVRGLPTFQGYEISPDINVPLDTSAFTSEGWFDSGDMGHMDSDGYLFITGRSKEIINKGGEVISPFEVEEAIMTAAKRYVKTTLAFGIEHDVLQETIGVVIVPLPGKPRIGLGQLQDLLREHLHPSKWPFAVVYMEDVPKNSAGKPLRIKLATRFGIGRLSDSVPAIQRHFQASVPDSQASLSDPIPCAHVTFDISAIERGLLDIHGVHDVAVRLREEGSPEAFVVAAGLDSGELKGAMSGVLPGYAIPDPLHVLPGKLRKTASGEIDFAAMEKEIGEMNASEMSEHALVVRDIVGNLLTVDTGKISGDSDFFLLGGNSLLLGKLTHQIRKETGVSIPVVTLFTHSTIKGIASLINASDEKPSRRGPFLGSTSDMHSRNQSEATLVPGGRRHLPSSGLGGHSRNQSEATLLSLGSDKGLISSKPARGQNHPLSLIIQSIPFVFFYPLKAALTWTILLLTLTELAPHVNGSFWERMLSLLTAIVVARLSTRIISPVSAIIFKWIVIGKYKPGKYRMWSAYYLRYWIVNQALRISGRGIFSMHPSLEILYYRLLGAHIGKGVTIDKHARLGEFDLLTFNDGCIIDNALIRGFCVEREGSFTLDTVSIGRYATVNTYTQIAPGANIPDGAVYGPHASSHDASAPQAFSAYSRPMIPEPRLLLKLFVAWPVIFFVYFVSYIPWFTAVWLMINDTDIIKANLNALESVVEWFATPERVGWHALSRIVRAIFTPLLQVALGILVKRIFGLNKATSLYSQPTQIALLRRYINSHTLSKSALRATFSILGTHYEAVSIVYRAMGAKIGRRVYWPGSGLFCLDPELLEIGDDVVFGSRSEIFTTDRLGTAKVTIGDGAMIADRVVLLPGAKIGKFTVMGSGALALRDMEYKDGSTWLGTECLEDGSGKDLNRNTITPFGRAFYQREAGFFVYPYALLLAINIIITALSAAYWSISAVSAAQVLRRIDLHNSQRVTEIYRPSWFRPGTIYGLIAVCFVIVLNLQALLAIAWVVATKWIVIGQRRDGQYAWDTSSYCQRWQLHLVLSRFIFKGFGNGGVLGGLTGSAYFVWYLRAMGARIGKNCALYPGGRAGLMTEPDLVQLGDNVSLDDCSVVAHINSRGNFALNSLEIGNGCAMRAGSRLLSGASMEDNSMLCEHTLLTSGDVADSGTVYAGWPAKPIEGPWDEREDVGVVCPVCHDFLEDTTVTPCGHLFCEPCLTQALSEHMKCPVCSKVTSLVNCIKIHPSFAA</sequence>
<evidence type="ECO:0000259" key="9">
    <source>
        <dbReference type="PROSITE" id="PS50075"/>
    </source>
</evidence>
<keyword evidence="8" id="KW-0812">Transmembrane</keyword>
<evidence type="ECO:0000256" key="3">
    <source>
        <dbReference type="ARBA" id="ARBA00022723"/>
    </source>
</evidence>
<feature type="transmembrane region" description="Helical" evidence="8">
    <location>
        <begin position="1373"/>
        <end position="1398"/>
    </location>
</feature>
<evidence type="ECO:0000313" key="11">
    <source>
        <dbReference type="EMBL" id="KAJ7034277.1"/>
    </source>
</evidence>
<feature type="transmembrane region" description="Helical" evidence="8">
    <location>
        <begin position="1051"/>
        <end position="1073"/>
    </location>
</feature>
<dbReference type="GO" id="GO:0006631">
    <property type="term" value="P:fatty acid metabolic process"/>
    <property type="evidence" value="ECO:0007669"/>
    <property type="project" value="TreeGrafter"/>
</dbReference>
<keyword evidence="8" id="KW-0472">Membrane</keyword>
<dbReference type="PANTHER" id="PTHR43201">
    <property type="entry name" value="ACYL-COA SYNTHETASE"/>
    <property type="match status" value="1"/>
</dbReference>
<dbReference type="Pfam" id="PF00550">
    <property type="entry name" value="PP-binding"/>
    <property type="match status" value="1"/>
</dbReference>
<dbReference type="InterPro" id="IPR011004">
    <property type="entry name" value="Trimer_LpxA-like_sf"/>
</dbReference>
<dbReference type="InterPro" id="IPR045851">
    <property type="entry name" value="AMP-bd_C_sf"/>
</dbReference>
<evidence type="ECO:0000256" key="5">
    <source>
        <dbReference type="ARBA" id="ARBA00022833"/>
    </source>
</evidence>
<dbReference type="SUPFAM" id="SSF47336">
    <property type="entry name" value="ACP-like"/>
    <property type="match status" value="1"/>
</dbReference>